<feature type="region of interest" description="Disordered" evidence="1">
    <location>
        <begin position="217"/>
        <end position="266"/>
    </location>
</feature>
<dbReference type="EMBL" id="BKCJ010002769">
    <property type="protein sequence ID" value="GEU50804.1"/>
    <property type="molecule type" value="Genomic_DNA"/>
</dbReference>
<proteinExistence type="predicted"/>
<name>A0A6L2KSC6_TANCI</name>
<feature type="region of interest" description="Disordered" evidence="1">
    <location>
        <begin position="150"/>
        <end position="188"/>
    </location>
</feature>
<gene>
    <name evidence="2" type="ORF">Tci_022782</name>
</gene>
<evidence type="ECO:0000313" key="2">
    <source>
        <dbReference type="EMBL" id="GEU50804.1"/>
    </source>
</evidence>
<protein>
    <submittedName>
        <fullName evidence="2">Uncharacterized protein</fullName>
    </submittedName>
</protein>
<dbReference type="AlphaFoldDB" id="A0A6L2KSC6"/>
<comment type="caution">
    <text evidence="2">The sequence shown here is derived from an EMBL/GenBank/DDBJ whole genome shotgun (WGS) entry which is preliminary data.</text>
</comment>
<feature type="compositionally biased region" description="Basic and acidic residues" evidence="1">
    <location>
        <begin position="237"/>
        <end position="264"/>
    </location>
</feature>
<accession>A0A6L2KSC6</accession>
<evidence type="ECO:0000256" key="1">
    <source>
        <dbReference type="SAM" id="MobiDB-lite"/>
    </source>
</evidence>
<reference evidence="2" key="1">
    <citation type="journal article" date="2019" name="Sci. Rep.">
        <title>Draft genome of Tanacetum cinerariifolium, the natural source of mosquito coil.</title>
        <authorList>
            <person name="Yamashiro T."/>
            <person name="Shiraishi A."/>
            <person name="Satake H."/>
            <person name="Nakayama K."/>
        </authorList>
    </citation>
    <scope>NUCLEOTIDE SEQUENCE</scope>
</reference>
<sequence>MRQRNNSNKAYGMCPKKQKLAYEKENDPNMLKKNLFIMAQQIIPADQLFPKFQSIGRCNNYVVLKNISCSPECKIVGQLLLDHPLSYALTTTTDVPALPLETPANPFITPATMKVIEPFMQTVGYQGVCDKEYETVFVMVVVPTIQPQPVVSTQGTHRTTPSAHRSPTLTTDIASKKKRKQVAGETSSPRKFLKLRRMFLKFRRSWWRRILKRWSKDRARSHKKNPKNVDDDDDENDKEKKDEKKDDDKKKVDAEDKDNDDHAGHILVGTQATGIMEIWKEKMQTPISPPCRSPRKNLSSDKNLSHELTETISPSTAKTSKAKCKSRFISRKSKILPGSIAGMCKRRGLITKHLKSTFVTNEYFQGKVHEFLDKINNLAPEMINTTLNLYPTTSSSNATTSTANIQHQLYLTMESNHQDQAADPKLWDILKANEEARLSIHHWKDSWHKRMYKLNQRRVRDNPEEYFSNHKITEVVRVTTNQQHGLDYMEQIIVMRENDKPNSFSEAGFKYLNKNDIEDLYYLFGNRKLPDQVKLNRHDPYSIVDKPNTGLIYLNNKEEKKVMYLAEIAKFCDATLEIVLKEVNLKIFKSEPWKKPPLLGELDLDILKAYKREITKRLRHRMQMRRWESFVNERPILPAMRRL</sequence>
<feature type="compositionally biased region" description="Basic residues" evidence="1">
    <location>
        <begin position="217"/>
        <end position="226"/>
    </location>
</feature>
<organism evidence="2">
    <name type="scientific">Tanacetum cinerariifolium</name>
    <name type="common">Dalmatian daisy</name>
    <name type="synonym">Chrysanthemum cinerariifolium</name>
    <dbReference type="NCBI Taxonomy" id="118510"/>
    <lineage>
        <taxon>Eukaryota</taxon>
        <taxon>Viridiplantae</taxon>
        <taxon>Streptophyta</taxon>
        <taxon>Embryophyta</taxon>
        <taxon>Tracheophyta</taxon>
        <taxon>Spermatophyta</taxon>
        <taxon>Magnoliopsida</taxon>
        <taxon>eudicotyledons</taxon>
        <taxon>Gunneridae</taxon>
        <taxon>Pentapetalae</taxon>
        <taxon>asterids</taxon>
        <taxon>campanulids</taxon>
        <taxon>Asterales</taxon>
        <taxon>Asteraceae</taxon>
        <taxon>Asteroideae</taxon>
        <taxon>Anthemideae</taxon>
        <taxon>Anthemidinae</taxon>
        <taxon>Tanacetum</taxon>
    </lineage>
</organism>
<feature type="compositionally biased region" description="Polar residues" evidence="1">
    <location>
        <begin position="155"/>
        <end position="173"/>
    </location>
</feature>